<protein>
    <submittedName>
        <fullName evidence="1">Uncharacterized protein</fullName>
    </submittedName>
</protein>
<dbReference type="STRING" id="1618566.UR35_C0004G0008"/>
<name>A0A0G0A1E6_9BACT</name>
<dbReference type="AlphaFoldDB" id="A0A0G0A1E6"/>
<reference evidence="1 2" key="1">
    <citation type="journal article" date="2015" name="Nature">
        <title>rRNA introns, odd ribosomes, and small enigmatic genomes across a large radiation of phyla.</title>
        <authorList>
            <person name="Brown C.T."/>
            <person name="Hug L.A."/>
            <person name="Thomas B.C."/>
            <person name="Sharon I."/>
            <person name="Castelle C.J."/>
            <person name="Singh A."/>
            <person name="Wilkins M.J."/>
            <person name="Williams K.H."/>
            <person name="Banfield J.F."/>
        </authorList>
    </citation>
    <scope>NUCLEOTIDE SEQUENCE [LARGE SCALE GENOMIC DNA]</scope>
</reference>
<dbReference type="Proteomes" id="UP000034778">
    <property type="component" value="Unassembled WGS sequence"/>
</dbReference>
<evidence type="ECO:0000313" key="1">
    <source>
        <dbReference type="EMBL" id="KKP44976.1"/>
    </source>
</evidence>
<evidence type="ECO:0000313" key="2">
    <source>
        <dbReference type="Proteomes" id="UP000034778"/>
    </source>
</evidence>
<sequence>MKYLIIKSLRPEKIDVGLKNLGTYLLRNCDNCFIKKQKIHFPLEEVIRILNTNSKIALKSFLIHTPDYDVDIKTRNINLDKLSTLQYAEIIFGGEAV</sequence>
<dbReference type="EMBL" id="LBOW01000004">
    <property type="protein sequence ID" value="KKP44976.1"/>
    <property type="molecule type" value="Genomic_DNA"/>
</dbReference>
<accession>A0A0G0A1E6</accession>
<gene>
    <name evidence="1" type="ORF">UR35_C0004G0008</name>
</gene>
<comment type="caution">
    <text evidence="1">The sequence shown here is derived from an EMBL/GenBank/DDBJ whole genome shotgun (WGS) entry which is preliminary data.</text>
</comment>
<organism evidence="1 2">
    <name type="scientific">Candidatus Woesebacteria bacterium GW2011_GWB1_33_22</name>
    <dbReference type="NCBI Taxonomy" id="1618566"/>
    <lineage>
        <taxon>Bacteria</taxon>
        <taxon>Candidatus Woeseibacteriota</taxon>
    </lineage>
</organism>
<proteinExistence type="predicted"/>